<organism evidence="2 3">
    <name type="scientific">Hypericibacter terrae</name>
    <dbReference type="NCBI Taxonomy" id="2602015"/>
    <lineage>
        <taxon>Bacteria</taxon>
        <taxon>Pseudomonadati</taxon>
        <taxon>Pseudomonadota</taxon>
        <taxon>Alphaproteobacteria</taxon>
        <taxon>Rhodospirillales</taxon>
        <taxon>Dongiaceae</taxon>
        <taxon>Hypericibacter</taxon>
    </lineage>
</organism>
<dbReference type="Proteomes" id="UP000326202">
    <property type="component" value="Chromosome"/>
</dbReference>
<gene>
    <name evidence="2" type="ORF">FRZ44_28470</name>
</gene>
<dbReference type="Gene3D" id="3.30.70.1230">
    <property type="entry name" value="Nucleotide cyclase"/>
    <property type="match status" value="1"/>
</dbReference>
<sequence length="390" mass="42542">MKVDDLGLWLAGTAKEQRDLGALFEAFCLELRRRGSVINRSSLGLEGLDPEIGGMRYTWQDDAVHHTSVPRAGVVQSASYQNSPMRIVDETNRPFRQRLDAGQSMPVLEELRQLGATDYAMFPMPFIDRTRSAVIAYSTPSPAGFGDEELQQLELATDLFGPYAERQVLRQIAVDLLDVYVGPHTGRRIIEGHVERGDVETIEAAIWLADLRGFTRRSESSAIKDVLKGLNAWLEAMVTPIHEHEGEVLKFIGDAILAIFPIGPGRSAGAACEAALAAAEGACRQVDEVNRVRAAKDLWPLEFGLSLHFGEVAYGNIGAPRRLDFTVIGAAVNRASRLQDLSKQLHRRAVISGTFAAHTKGPLTPLGVHSLRDVAEPQSVYGLPAETSAG</sequence>
<name>A0A5J6MJV6_9PROT</name>
<accession>A0A5J6MJV6</accession>
<dbReference type="GO" id="GO:0035556">
    <property type="term" value="P:intracellular signal transduction"/>
    <property type="evidence" value="ECO:0007669"/>
    <property type="project" value="InterPro"/>
</dbReference>
<dbReference type="AlphaFoldDB" id="A0A5J6MJV6"/>
<dbReference type="SUPFAM" id="SSF55073">
    <property type="entry name" value="Nucleotide cyclase"/>
    <property type="match status" value="1"/>
</dbReference>
<reference evidence="2 3" key="1">
    <citation type="submission" date="2019-08" db="EMBL/GenBank/DDBJ databases">
        <title>Hyperibacter terrae gen. nov., sp. nov. and Hyperibacter viscosus sp. nov., two new members in the family Rhodospirillaceae isolated from the rhizosphere of Hypericum perforatum.</title>
        <authorList>
            <person name="Noviana Z."/>
        </authorList>
    </citation>
    <scope>NUCLEOTIDE SEQUENCE [LARGE SCALE GENOMIC DNA]</scope>
    <source>
        <strain evidence="2 3">R5913</strain>
    </source>
</reference>
<dbReference type="PANTHER" id="PTHR43081">
    <property type="entry name" value="ADENYLATE CYCLASE, TERMINAL-DIFFERENTIATION SPECIFIC-RELATED"/>
    <property type="match status" value="1"/>
</dbReference>
<dbReference type="SMART" id="SM00044">
    <property type="entry name" value="CYCc"/>
    <property type="match status" value="1"/>
</dbReference>
<dbReference type="Pfam" id="PF00211">
    <property type="entry name" value="Guanylate_cyc"/>
    <property type="match status" value="1"/>
</dbReference>
<dbReference type="InterPro" id="IPR001054">
    <property type="entry name" value="A/G_cyclase"/>
</dbReference>
<evidence type="ECO:0000313" key="3">
    <source>
        <dbReference type="Proteomes" id="UP000326202"/>
    </source>
</evidence>
<feature type="domain" description="Guanylate cyclase" evidence="1">
    <location>
        <begin position="205"/>
        <end position="339"/>
    </location>
</feature>
<dbReference type="GO" id="GO:0004016">
    <property type="term" value="F:adenylate cyclase activity"/>
    <property type="evidence" value="ECO:0007669"/>
    <property type="project" value="UniProtKB-ARBA"/>
</dbReference>
<dbReference type="RefSeq" id="WP_191908101.1">
    <property type="nucleotide sequence ID" value="NZ_CP042906.1"/>
</dbReference>
<dbReference type="PANTHER" id="PTHR43081:SF11">
    <property type="entry name" value="BLR2264 PROTEIN"/>
    <property type="match status" value="1"/>
</dbReference>
<evidence type="ECO:0000313" key="2">
    <source>
        <dbReference type="EMBL" id="QEX17547.1"/>
    </source>
</evidence>
<dbReference type="CDD" id="cd07302">
    <property type="entry name" value="CHD"/>
    <property type="match status" value="1"/>
</dbReference>
<dbReference type="PROSITE" id="PS50125">
    <property type="entry name" value="GUANYLATE_CYCLASE_2"/>
    <property type="match status" value="1"/>
</dbReference>
<keyword evidence="3" id="KW-1185">Reference proteome</keyword>
<dbReference type="InterPro" id="IPR029787">
    <property type="entry name" value="Nucleotide_cyclase"/>
</dbReference>
<protein>
    <recommendedName>
        <fullName evidence="1">Guanylate cyclase domain-containing protein</fullName>
    </recommendedName>
</protein>
<dbReference type="KEGG" id="htq:FRZ44_28470"/>
<dbReference type="GO" id="GO:0006171">
    <property type="term" value="P:cAMP biosynthetic process"/>
    <property type="evidence" value="ECO:0007669"/>
    <property type="project" value="TreeGrafter"/>
</dbReference>
<proteinExistence type="predicted"/>
<dbReference type="InterPro" id="IPR050697">
    <property type="entry name" value="Adenylyl/Guanylyl_Cyclase_3/4"/>
</dbReference>
<dbReference type="EMBL" id="CP042906">
    <property type="protein sequence ID" value="QEX17547.1"/>
    <property type="molecule type" value="Genomic_DNA"/>
</dbReference>
<evidence type="ECO:0000259" key="1">
    <source>
        <dbReference type="PROSITE" id="PS50125"/>
    </source>
</evidence>